<dbReference type="PANTHER" id="PTHR30036">
    <property type="entry name" value="D-XYLOSE-BINDING PERIPLASMIC PROTEIN"/>
    <property type="match status" value="1"/>
</dbReference>
<dbReference type="EMBL" id="CZKA01000020">
    <property type="protein sequence ID" value="CUR55501.1"/>
    <property type="molecule type" value="Genomic_DNA"/>
</dbReference>
<evidence type="ECO:0000256" key="1">
    <source>
        <dbReference type="ARBA" id="ARBA00004196"/>
    </source>
</evidence>
<dbReference type="AlphaFoldDB" id="A0A2P2C0H9"/>
<dbReference type="InterPro" id="IPR025997">
    <property type="entry name" value="SBP_2_dom"/>
</dbReference>
<evidence type="ECO:0000259" key="3">
    <source>
        <dbReference type="Pfam" id="PF13407"/>
    </source>
</evidence>
<evidence type="ECO:0000256" key="2">
    <source>
        <dbReference type="ARBA" id="ARBA00007639"/>
    </source>
</evidence>
<proteinExistence type="inferred from homology"/>
<sequence length="328" mass="34007">MKTTSKLRQLSVVAGALLLAIGVSACGNNDDSGDGGGSTPSGDALKIVMISHSPQGSAYWTTVHNGAKAAAKDLNVDLTYEMSGGDNQKQIQLINSAVSEKPDAIVTSLSDPTAFTKPIGDAEAAGVPVFSMNSGTSVYKETGSLGHAGEDESVAGQGVGDKFNELGSKHILCVFQEQGNIGLDNYCNGIKSTFAGDYDSIYVPADSDPAGSLASVKAKLASDPSIDAVYSLALDLAPLIAKDVKASGSDVTVASWGFSGDTLTAIEDGSMAFAEDQQPFLQGYQSVEMAVLYARWGFQPGAAFLTGPNFITADKVDQLRELSKEGIR</sequence>
<evidence type="ECO:0000313" key="4">
    <source>
        <dbReference type="EMBL" id="CUR55501.1"/>
    </source>
</evidence>
<organism evidence="4">
    <name type="scientific">metagenome</name>
    <dbReference type="NCBI Taxonomy" id="256318"/>
    <lineage>
        <taxon>unclassified sequences</taxon>
        <taxon>metagenomes</taxon>
    </lineage>
</organism>
<dbReference type="GO" id="GO:0030246">
    <property type="term" value="F:carbohydrate binding"/>
    <property type="evidence" value="ECO:0007669"/>
    <property type="project" value="TreeGrafter"/>
</dbReference>
<gene>
    <name evidence="4" type="ORF">NOCA2270136</name>
</gene>
<dbReference type="SUPFAM" id="SSF53822">
    <property type="entry name" value="Periplasmic binding protein-like I"/>
    <property type="match status" value="1"/>
</dbReference>
<dbReference type="Gene3D" id="3.40.50.2300">
    <property type="match status" value="2"/>
</dbReference>
<reference evidence="4" key="1">
    <citation type="submission" date="2015-08" db="EMBL/GenBank/DDBJ databases">
        <authorList>
            <person name="Babu N.S."/>
            <person name="Beckwith C.J."/>
            <person name="Beseler K.G."/>
            <person name="Brison A."/>
            <person name="Carone J.V."/>
            <person name="Caskin T.P."/>
            <person name="Diamond M."/>
            <person name="Durham M.E."/>
            <person name="Foxe J.M."/>
            <person name="Go M."/>
            <person name="Henderson B.A."/>
            <person name="Jones I.B."/>
            <person name="McGettigan J.A."/>
            <person name="Micheletti S.J."/>
            <person name="Nasrallah M.E."/>
            <person name="Ortiz D."/>
            <person name="Piller C.R."/>
            <person name="Privatt S.R."/>
            <person name="Schneider S.L."/>
            <person name="Sharp S."/>
            <person name="Smith T.C."/>
            <person name="Stanton J.D."/>
            <person name="Ullery H.E."/>
            <person name="Wilson R.J."/>
            <person name="Serrano M.G."/>
            <person name="Buck G."/>
            <person name="Lee V."/>
            <person name="Wang Y."/>
            <person name="Carvalho R."/>
            <person name="Voegtly L."/>
            <person name="Shi R."/>
            <person name="Duckworth R."/>
            <person name="Johnson A."/>
            <person name="Loviza R."/>
            <person name="Walstead R."/>
            <person name="Shah Z."/>
            <person name="Kiflezghi M."/>
            <person name="Wade K."/>
            <person name="Ball S.L."/>
            <person name="Bradley K.W."/>
            <person name="Asai D.J."/>
            <person name="Bowman C.A."/>
            <person name="Russell D.A."/>
            <person name="Pope W.H."/>
            <person name="Jacobs-Sera D."/>
            <person name="Hendrix R.W."/>
            <person name="Hatfull G.F."/>
        </authorList>
    </citation>
    <scope>NUCLEOTIDE SEQUENCE</scope>
</reference>
<dbReference type="PANTHER" id="PTHR30036:SF7">
    <property type="entry name" value="ABC TRANSPORTER PERIPLASMIC-BINDING PROTEIN YPHF"/>
    <property type="match status" value="1"/>
</dbReference>
<accession>A0A2P2C0H9</accession>
<dbReference type="GO" id="GO:0030288">
    <property type="term" value="C:outer membrane-bounded periplasmic space"/>
    <property type="evidence" value="ECO:0007669"/>
    <property type="project" value="TreeGrafter"/>
</dbReference>
<dbReference type="Pfam" id="PF13407">
    <property type="entry name" value="Peripla_BP_4"/>
    <property type="match status" value="1"/>
</dbReference>
<dbReference type="PROSITE" id="PS51257">
    <property type="entry name" value="PROKAR_LIPOPROTEIN"/>
    <property type="match status" value="1"/>
</dbReference>
<feature type="domain" description="Periplasmic binding protein" evidence="3">
    <location>
        <begin position="53"/>
        <end position="294"/>
    </location>
</feature>
<name>A0A2P2C0H9_9ZZZZ</name>
<dbReference type="InterPro" id="IPR028082">
    <property type="entry name" value="Peripla_BP_I"/>
</dbReference>
<comment type="similarity">
    <text evidence="2">Belongs to the bacterial solute-binding protein 2 family.</text>
</comment>
<comment type="subcellular location">
    <subcellularLocation>
        <location evidence="1">Cell envelope</location>
    </subcellularLocation>
</comment>
<protein>
    <submittedName>
        <fullName evidence="4">Putative Secreted solute binding protein</fullName>
    </submittedName>
</protein>
<dbReference type="InterPro" id="IPR050555">
    <property type="entry name" value="Bact_Solute-Bind_Prot2"/>
</dbReference>